<dbReference type="SUPFAM" id="SSF81321">
    <property type="entry name" value="Family A G protein-coupled receptor-like"/>
    <property type="match status" value="1"/>
</dbReference>
<evidence type="ECO:0000313" key="2">
    <source>
        <dbReference type="EMBL" id="CAF1681790.1"/>
    </source>
</evidence>
<dbReference type="Gene3D" id="1.20.1070.10">
    <property type="entry name" value="Rhodopsin 7-helix transmembrane proteins"/>
    <property type="match status" value="1"/>
</dbReference>
<comment type="caution">
    <text evidence="2">The sequence shown here is derived from an EMBL/GenBank/DDBJ whole genome shotgun (WGS) entry which is preliminary data.</text>
</comment>
<keyword evidence="1" id="KW-1133">Transmembrane helix</keyword>
<reference evidence="2" key="1">
    <citation type="submission" date="2021-02" db="EMBL/GenBank/DDBJ databases">
        <authorList>
            <person name="Nowell W R."/>
        </authorList>
    </citation>
    <scope>NUCLEOTIDE SEQUENCE</scope>
</reference>
<accession>A0A816H424</accession>
<keyword evidence="1" id="KW-0472">Membrane</keyword>
<protein>
    <recommendedName>
        <fullName evidence="4">G protein-coupled receptor</fullName>
    </recommendedName>
</protein>
<feature type="transmembrane region" description="Helical" evidence="1">
    <location>
        <begin position="66"/>
        <end position="87"/>
    </location>
</feature>
<gene>
    <name evidence="2" type="ORF">XAT740_LOCUS60735</name>
</gene>
<keyword evidence="3" id="KW-1185">Reference proteome</keyword>
<proteinExistence type="predicted"/>
<dbReference type="Proteomes" id="UP000663828">
    <property type="component" value="Unassembled WGS sequence"/>
</dbReference>
<sequence>LAFIKSRGLARRQVNIVRLSHERQLTAMTLFQVAFIVFASLPFGIYTIYDLNTVVTTSEVAAQHRLIGTITVLLYYEQFASPFYIFCCVSKRFRKQLIYVLFKIHVNWIRKVWNRVKHNQIAPNLEIISVDDIGGTRIVSKDACVAS</sequence>
<evidence type="ECO:0000256" key="1">
    <source>
        <dbReference type="SAM" id="Phobius"/>
    </source>
</evidence>
<organism evidence="2 3">
    <name type="scientific">Adineta ricciae</name>
    <name type="common">Rotifer</name>
    <dbReference type="NCBI Taxonomy" id="249248"/>
    <lineage>
        <taxon>Eukaryota</taxon>
        <taxon>Metazoa</taxon>
        <taxon>Spiralia</taxon>
        <taxon>Gnathifera</taxon>
        <taxon>Rotifera</taxon>
        <taxon>Eurotatoria</taxon>
        <taxon>Bdelloidea</taxon>
        <taxon>Adinetida</taxon>
        <taxon>Adinetidae</taxon>
        <taxon>Adineta</taxon>
    </lineage>
</organism>
<dbReference type="EMBL" id="CAJNOR010015283">
    <property type="protein sequence ID" value="CAF1681790.1"/>
    <property type="molecule type" value="Genomic_DNA"/>
</dbReference>
<evidence type="ECO:0000313" key="3">
    <source>
        <dbReference type="Proteomes" id="UP000663828"/>
    </source>
</evidence>
<keyword evidence="1" id="KW-0812">Transmembrane</keyword>
<feature type="non-terminal residue" evidence="2">
    <location>
        <position position="1"/>
    </location>
</feature>
<feature type="transmembrane region" description="Helical" evidence="1">
    <location>
        <begin position="25"/>
        <end position="46"/>
    </location>
</feature>
<dbReference type="AlphaFoldDB" id="A0A816H424"/>
<evidence type="ECO:0008006" key="4">
    <source>
        <dbReference type="Google" id="ProtNLM"/>
    </source>
</evidence>
<name>A0A816H424_ADIRI</name>